<sequence>MDTILSYEYSYFPFCKANNELLSFENLGQVLLHDRLYSSPYKFTFLKNEECHHVCTASSVTSNNQTSNMLERLMKGVTLNYQQNWFVDNIPVTLCYHNMDNEEYCSRGFPIGCYVNKNGQSRESCNIRDGKNDTFYIFNHLDFEITYHSGEGETWGVAFDADGGQIISIKVQVNSLNSDSCDRLAAPVMFQSTSKDVTISYTYSVKFVKNNDILWSNRWNYILKSIPKSRIQWFSLISSLTVILFLSVCIAVTFKRVLHQEIPHFYQSTDETCIKKQMRWILVAGDVFRFPKNTMLLSVLIGNGIQITMMLFITLCFAYLGFLSLEKRGSFMTCLIICYILMNTLSGYTSACLYKLFNGKQQKMNNIMTTLVCPGFIFIILFILNFVLSINNTSIVIPFITFLELFALWFFISIPLVFIGAYFGYKYPIRMLENPTQTNQIQRQVPKKTLFTKPLIGIPIGGIFPFGCIIIQIYFLLSFIWIEQYYNSFSYLFVTYIILIITCSETTILLCYSHLCAEDYNWWWRSFFTSGFTAFYFFIYSICFFMNKLKFIDNISIFMYFGYTLILTLILFLFTGTIGFLACFWFVRRIYSAMKAGLKE</sequence>
<feature type="transmembrane region" description="Helical" evidence="7">
    <location>
        <begin position="522"/>
        <end position="540"/>
    </location>
</feature>
<evidence type="ECO:0000256" key="4">
    <source>
        <dbReference type="ARBA" id="ARBA00022729"/>
    </source>
</evidence>
<keyword evidence="5 7" id="KW-1133">Transmembrane helix</keyword>
<keyword evidence="9" id="KW-1185">Reference proteome</keyword>
<dbReference type="EMBL" id="CAJNOR010005946">
    <property type="protein sequence ID" value="CAF1580741.1"/>
    <property type="molecule type" value="Genomic_DNA"/>
</dbReference>
<dbReference type="PANTHER" id="PTHR10766">
    <property type="entry name" value="TRANSMEMBRANE 9 SUPERFAMILY PROTEIN"/>
    <property type="match status" value="1"/>
</dbReference>
<dbReference type="GO" id="GO:0072657">
    <property type="term" value="P:protein localization to membrane"/>
    <property type="evidence" value="ECO:0007669"/>
    <property type="project" value="TreeGrafter"/>
</dbReference>
<dbReference type="GO" id="GO:0016020">
    <property type="term" value="C:membrane"/>
    <property type="evidence" value="ECO:0007669"/>
    <property type="project" value="UniProtKB-SubCell"/>
</dbReference>
<feature type="transmembrane region" description="Helical" evidence="7">
    <location>
        <begin position="366"/>
        <end position="390"/>
    </location>
</feature>
<evidence type="ECO:0000256" key="3">
    <source>
        <dbReference type="ARBA" id="ARBA00022692"/>
    </source>
</evidence>
<dbReference type="PANTHER" id="PTHR10766:SF111">
    <property type="entry name" value="TRANSMEMBRANE 9 SUPERFAMILY MEMBER 2"/>
    <property type="match status" value="1"/>
</dbReference>
<evidence type="ECO:0000256" key="7">
    <source>
        <dbReference type="RuleBase" id="RU363079"/>
    </source>
</evidence>
<keyword evidence="3 7" id="KW-0812">Transmembrane</keyword>
<reference evidence="8" key="1">
    <citation type="submission" date="2021-02" db="EMBL/GenBank/DDBJ databases">
        <authorList>
            <person name="Nowell W R."/>
        </authorList>
    </citation>
    <scope>NUCLEOTIDE SEQUENCE</scope>
</reference>
<proteinExistence type="inferred from homology"/>
<evidence type="ECO:0000256" key="6">
    <source>
        <dbReference type="ARBA" id="ARBA00023136"/>
    </source>
</evidence>
<dbReference type="InterPro" id="IPR004240">
    <property type="entry name" value="EMP70"/>
</dbReference>
<comment type="caution">
    <text evidence="8">The sequence shown here is derived from an EMBL/GenBank/DDBJ whole genome shotgun (WGS) entry which is preliminary data.</text>
</comment>
<protein>
    <recommendedName>
        <fullName evidence="7">Transmembrane 9 superfamily member</fullName>
    </recommendedName>
</protein>
<evidence type="ECO:0000313" key="9">
    <source>
        <dbReference type="Proteomes" id="UP000663828"/>
    </source>
</evidence>
<dbReference type="Pfam" id="PF02990">
    <property type="entry name" value="EMP70"/>
    <property type="match status" value="1"/>
</dbReference>
<feature type="transmembrane region" description="Helical" evidence="7">
    <location>
        <begin position="488"/>
        <end position="510"/>
    </location>
</feature>
<feature type="transmembrane region" description="Helical" evidence="7">
    <location>
        <begin position="233"/>
        <end position="254"/>
    </location>
</feature>
<comment type="subcellular location">
    <subcellularLocation>
        <location evidence="1">Membrane</location>
        <topology evidence="1">Multi-pass membrane protein</topology>
    </subcellularLocation>
</comment>
<name>A0A815Z6A2_ADIRI</name>
<gene>
    <name evidence="8" type="ORF">XAT740_LOCUS45480</name>
</gene>
<feature type="transmembrane region" description="Helical" evidence="7">
    <location>
        <begin position="455"/>
        <end position="482"/>
    </location>
</feature>
<evidence type="ECO:0000256" key="1">
    <source>
        <dbReference type="ARBA" id="ARBA00004141"/>
    </source>
</evidence>
<accession>A0A815Z6A2</accession>
<feature type="transmembrane region" description="Helical" evidence="7">
    <location>
        <begin position="329"/>
        <end position="354"/>
    </location>
</feature>
<comment type="similarity">
    <text evidence="2 7">Belongs to the nonaspanin (TM9SF) (TC 9.A.2) family.</text>
</comment>
<keyword evidence="4" id="KW-0732">Signal</keyword>
<evidence type="ECO:0000256" key="5">
    <source>
        <dbReference type="ARBA" id="ARBA00022989"/>
    </source>
</evidence>
<organism evidence="8 9">
    <name type="scientific">Adineta ricciae</name>
    <name type="common">Rotifer</name>
    <dbReference type="NCBI Taxonomy" id="249248"/>
    <lineage>
        <taxon>Eukaryota</taxon>
        <taxon>Metazoa</taxon>
        <taxon>Spiralia</taxon>
        <taxon>Gnathifera</taxon>
        <taxon>Rotifera</taxon>
        <taxon>Eurotatoria</taxon>
        <taxon>Bdelloidea</taxon>
        <taxon>Adinetida</taxon>
        <taxon>Adinetidae</taxon>
        <taxon>Adineta</taxon>
    </lineage>
</organism>
<dbReference type="Proteomes" id="UP000663828">
    <property type="component" value="Unassembled WGS sequence"/>
</dbReference>
<feature type="transmembrane region" description="Helical" evidence="7">
    <location>
        <begin position="560"/>
        <end position="587"/>
    </location>
</feature>
<keyword evidence="6 7" id="KW-0472">Membrane</keyword>
<dbReference type="AlphaFoldDB" id="A0A815Z6A2"/>
<feature type="transmembrane region" description="Helical" evidence="7">
    <location>
        <begin position="396"/>
        <end position="423"/>
    </location>
</feature>
<feature type="transmembrane region" description="Helical" evidence="7">
    <location>
        <begin position="296"/>
        <end position="323"/>
    </location>
</feature>
<evidence type="ECO:0000256" key="2">
    <source>
        <dbReference type="ARBA" id="ARBA00005227"/>
    </source>
</evidence>
<dbReference type="GO" id="GO:0005737">
    <property type="term" value="C:cytoplasm"/>
    <property type="evidence" value="ECO:0007669"/>
    <property type="project" value="UniProtKB-ARBA"/>
</dbReference>
<evidence type="ECO:0000313" key="8">
    <source>
        <dbReference type="EMBL" id="CAF1580741.1"/>
    </source>
</evidence>